<dbReference type="CDD" id="cd00096">
    <property type="entry name" value="Ig"/>
    <property type="match status" value="1"/>
</dbReference>
<dbReference type="InterPro" id="IPR007110">
    <property type="entry name" value="Ig-like_dom"/>
</dbReference>
<dbReference type="InterPro" id="IPR013783">
    <property type="entry name" value="Ig-like_fold"/>
</dbReference>
<dbReference type="PANTHER" id="PTHR11890">
    <property type="entry name" value="INTERLEUKIN-1 RECEPTOR FAMILY MEMBER"/>
    <property type="match status" value="1"/>
</dbReference>
<comment type="caution">
    <text evidence="12">The sequence shown here is derived from an EMBL/GenBank/DDBJ whole genome shotgun (WGS) entry which is preliminary data.</text>
</comment>
<evidence type="ECO:0000259" key="11">
    <source>
        <dbReference type="PROSITE" id="PS50835"/>
    </source>
</evidence>
<accession>A0AAN8SD51</accession>
<dbReference type="PROSITE" id="PS50835">
    <property type="entry name" value="IG_LIKE"/>
    <property type="match status" value="2"/>
</dbReference>
<dbReference type="Pfam" id="PF13927">
    <property type="entry name" value="Ig_3"/>
    <property type="match status" value="1"/>
</dbReference>
<dbReference type="AlphaFoldDB" id="A0AAN8SD51"/>
<dbReference type="EMBL" id="JAWJWE010000001">
    <property type="protein sequence ID" value="KAK6644625.1"/>
    <property type="molecule type" value="Genomic_DNA"/>
</dbReference>
<gene>
    <name evidence="12" type="ORF">RUM43_000893</name>
</gene>
<comment type="function">
    <text evidence="10">Counteracts the antiviral effects of host IFN-alpha/beta and key IFN-inducible proteins involved in viral RNA degradation suxh as host OAS1. Acts as a soluble IFN-alpha receptor and thus inhibits the interaction between host IFN-alpha and its receptor.</text>
</comment>
<keyword evidence="6" id="KW-0922">Interferon antiviral system evasion</keyword>
<protein>
    <recommendedName>
        <fullName evidence="9">Soluble interferon alpha/beta receptor OPG204</fullName>
    </recommendedName>
</protein>
<feature type="domain" description="Ig-like" evidence="11">
    <location>
        <begin position="141"/>
        <end position="240"/>
    </location>
</feature>
<evidence type="ECO:0000256" key="7">
    <source>
        <dbReference type="ARBA" id="ARBA00023319"/>
    </source>
</evidence>
<dbReference type="SMART" id="SM00409">
    <property type="entry name" value="IG"/>
    <property type="match status" value="2"/>
</dbReference>
<feature type="domain" description="Ig-like" evidence="11">
    <location>
        <begin position="33"/>
        <end position="137"/>
    </location>
</feature>
<evidence type="ECO:0000256" key="8">
    <source>
        <dbReference type="ARBA" id="ARBA00038761"/>
    </source>
</evidence>
<evidence type="ECO:0000256" key="9">
    <source>
        <dbReference type="ARBA" id="ARBA00041012"/>
    </source>
</evidence>
<sequence length="414" mass="47138">MVPESIAFLCIISPAFESALAMIDYCRNNTFDPPTNREKLHFSKENSDEEFGIYDKFKCLHCCSHGYRSIEWFKDGHPYPWPTHVSTLIIYSESGNQTIYSQQLTTVDSGTYWCIVKNDTHFLRHEVLLKVSEASISMGWPKTTYRPRDQKAAQGESVRFYCEAFVGTIDLPDFQSEIVWKKHNSTGSFINGVRIIQEPIFREEKRVIGSYLSFTSVKEEDYGRYICMVKNLGDQVLELSAWLKEKKDGENDAENNSKDDGKTDLLIIHHECDAGDVGGILTALKGRHNYSSSVYPLQSRSEIGNEDLKAKATSYRGLLVIMTPALLGGPWSGSRVHSTINSLVKIHFTVICMFEQGLPVVAESERKLLHSALKRVHYVEGTIGKNLKFWNWMRLKLSSQNNGDESPRRLDEII</sequence>
<organism evidence="12 13">
    <name type="scientific">Polyplax serrata</name>
    <name type="common">Common mouse louse</name>
    <dbReference type="NCBI Taxonomy" id="468196"/>
    <lineage>
        <taxon>Eukaryota</taxon>
        <taxon>Metazoa</taxon>
        <taxon>Ecdysozoa</taxon>
        <taxon>Arthropoda</taxon>
        <taxon>Hexapoda</taxon>
        <taxon>Insecta</taxon>
        <taxon>Pterygota</taxon>
        <taxon>Neoptera</taxon>
        <taxon>Paraneoptera</taxon>
        <taxon>Psocodea</taxon>
        <taxon>Troctomorpha</taxon>
        <taxon>Phthiraptera</taxon>
        <taxon>Anoplura</taxon>
        <taxon>Polyplacidae</taxon>
        <taxon>Polyplax</taxon>
    </lineage>
</organism>
<keyword evidence="2" id="KW-0945">Host-virus interaction</keyword>
<evidence type="ECO:0000256" key="5">
    <source>
        <dbReference type="ARBA" id="ARBA00023180"/>
    </source>
</evidence>
<keyword evidence="4" id="KW-1015">Disulfide bond</keyword>
<reference evidence="12 13" key="1">
    <citation type="submission" date="2023-10" db="EMBL/GenBank/DDBJ databases">
        <title>Genomes of two closely related lineages of the louse Polyplax serrata with different host specificities.</title>
        <authorList>
            <person name="Martinu J."/>
            <person name="Tarabai H."/>
            <person name="Stefka J."/>
            <person name="Hypsa V."/>
        </authorList>
    </citation>
    <scope>NUCLEOTIDE SEQUENCE [LARGE SCALE GENOMIC DNA]</scope>
    <source>
        <strain evidence="12">HR10_N</strain>
    </source>
</reference>
<proteinExistence type="predicted"/>
<evidence type="ECO:0000256" key="2">
    <source>
        <dbReference type="ARBA" id="ARBA00022632"/>
    </source>
</evidence>
<keyword evidence="2" id="KW-0899">Viral immunoevasion</keyword>
<dbReference type="Proteomes" id="UP001372834">
    <property type="component" value="Unassembled WGS sequence"/>
</dbReference>
<evidence type="ECO:0000313" key="13">
    <source>
        <dbReference type="Proteomes" id="UP001372834"/>
    </source>
</evidence>
<evidence type="ECO:0000256" key="6">
    <source>
        <dbReference type="ARBA" id="ARBA00023258"/>
    </source>
</evidence>
<keyword evidence="7" id="KW-0393">Immunoglobulin domain</keyword>
<evidence type="ECO:0000313" key="12">
    <source>
        <dbReference type="EMBL" id="KAK6644625.1"/>
    </source>
</evidence>
<dbReference type="InterPro" id="IPR003599">
    <property type="entry name" value="Ig_sub"/>
</dbReference>
<name>A0AAN8SD51_POLSC</name>
<keyword evidence="2" id="KW-1090">Inhibition of host innate immune response by virus</keyword>
<dbReference type="SUPFAM" id="SSF48726">
    <property type="entry name" value="Immunoglobulin"/>
    <property type="match status" value="2"/>
</dbReference>
<evidence type="ECO:0000256" key="3">
    <source>
        <dbReference type="ARBA" id="ARBA00022830"/>
    </source>
</evidence>
<dbReference type="GO" id="GO:0039502">
    <property type="term" value="P:symbiont-mediated suppression of host type I interferon-mediated signaling pathway"/>
    <property type="evidence" value="ECO:0007669"/>
    <property type="project" value="UniProtKB-KW"/>
</dbReference>
<dbReference type="PANTHER" id="PTHR11890:SF44">
    <property type="entry name" value="X-LINKED INTERLEUKIN-1 RECEPTOR ACCESSORY PROTEIN-LIKE 2"/>
    <property type="match status" value="1"/>
</dbReference>
<comment type="subunit">
    <text evidence="8">Interacts with host IFNA1.</text>
</comment>
<keyword evidence="3" id="KW-1114">Inhibition of host interferon signaling pathway by virus</keyword>
<keyword evidence="1" id="KW-0244">Early protein</keyword>
<dbReference type="InterPro" id="IPR036179">
    <property type="entry name" value="Ig-like_dom_sf"/>
</dbReference>
<evidence type="ECO:0000256" key="1">
    <source>
        <dbReference type="ARBA" id="ARBA00022518"/>
    </source>
</evidence>
<evidence type="ECO:0000256" key="4">
    <source>
        <dbReference type="ARBA" id="ARBA00023157"/>
    </source>
</evidence>
<keyword evidence="5" id="KW-0325">Glycoprotein</keyword>
<dbReference type="InterPro" id="IPR015621">
    <property type="entry name" value="IL-1_rcpt_fam"/>
</dbReference>
<dbReference type="Gene3D" id="2.60.40.10">
    <property type="entry name" value="Immunoglobulins"/>
    <property type="match status" value="2"/>
</dbReference>
<evidence type="ECO:0000256" key="10">
    <source>
        <dbReference type="ARBA" id="ARBA00045444"/>
    </source>
</evidence>